<sequence length="84" mass="9662">MKNLSKLDKDYAAQAKKLKAIEAERKKAEEAYLLDLGRIYFQIRKKKDKSAELVSVHSELKNQLLTLKNEEKAKRQASQNVAES</sequence>
<keyword evidence="1" id="KW-0175">Coiled coil</keyword>
<evidence type="ECO:0000256" key="1">
    <source>
        <dbReference type="SAM" id="Coils"/>
    </source>
</evidence>
<dbReference type="Proteomes" id="UP000245369">
    <property type="component" value="Chromosome"/>
</dbReference>
<proteinExistence type="predicted"/>
<name>A0ABM6W7K2_9STRE</name>
<evidence type="ECO:0000313" key="2">
    <source>
        <dbReference type="EMBL" id="AWN21457.1"/>
    </source>
</evidence>
<accession>A0ABM6W7K2</accession>
<gene>
    <name evidence="2" type="ORF">DK182_09035</name>
</gene>
<protein>
    <submittedName>
        <fullName evidence="2">Uncharacterized protein</fullName>
    </submittedName>
</protein>
<keyword evidence="3" id="KW-1185">Reference proteome</keyword>
<dbReference type="EMBL" id="CP029490">
    <property type="protein sequence ID" value="AWN21457.1"/>
    <property type="molecule type" value="Genomic_DNA"/>
</dbReference>
<feature type="coiled-coil region" evidence="1">
    <location>
        <begin position="4"/>
        <end position="31"/>
    </location>
</feature>
<evidence type="ECO:0000313" key="3">
    <source>
        <dbReference type="Proteomes" id="UP000245369"/>
    </source>
</evidence>
<reference evidence="2 3" key="1">
    <citation type="submission" date="2018-05" db="EMBL/GenBank/DDBJ databases">
        <title>Complete genome sequences of Streptococcus sobrinus.</title>
        <authorList>
            <person name="Sales M."/>
            <person name="Jensen P.A."/>
        </authorList>
    </citation>
    <scope>NUCLEOTIDE SEQUENCE [LARGE SCALE GENOMIC DNA]</scope>
    <source>
        <strain evidence="2 3">SL1</strain>
    </source>
</reference>
<organism evidence="2 3">
    <name type="scientific">Streptococcus sobrinus</name>
    <dbReference type="NCBI Taxonomy" id="1310"/>
    <lineage>
        <taxon>Bacteria</taxon>
        <taxon>Bacillati</taxon>
        <taxon>Bacillota</taxon>
        <taxon>Bacilli</taxon>
        <taxon>Lactobacillales</taxon>
        <taxon>Streptococcaceae</taxon>
        <taxon>Streptococcus</taxon>
    </lineage>
</organism>